<dbReference type="RefSeq" id="WP_175294645.1">
    <property type="nucleotide sequence ID" value="NZ_JACSPY010000007.1"/>
</dbReference>
<dbReference type="PANTHER" id="PTHR43046">
    <property type="entry name" value="GDP-MANNOSE MANNOSYL HYDROLASE"/>
    <property type="match status" value="1"/>
</dbReference>
<evidence type="ECO:0000256" key="2">
    <source>
        <dbReference type="ARBA" id="ARBA00005582"/>
    </source>
</evidence>
<evidence type="ECO:0000313" key="6">
    <source>
        <dbReference type="EMBL" id="MBD8020898.1"/>
    </source>
</evidence>
<comment type="similarity">
    <text evidence="2 4">Belongs to the Nudix hydrolase family.</text>
</comment>
<dbReference type="PROSITE" id="PS51462">
    <property type="entry name" value="NUDIX"/>
    <property type="match status" value="1"/>
</dbReference>
<dbReference type="InterPro" id="IPR000086">
    <property type="entry name" value="NUDIX_hydrolase_dom"/>
</dbReference>
<keyword evidence="3 4" id="KW-0378">Hydrolase</keyword>
<evidence type="ECO:0000259" key="5">
    <source>
        <dbReference type="PROSITE" id="PS51462"/>
    </source>
</evidence>
<evidence type="ECO:0000256" key="4">
    <source>
        <dbReference type="RuleBase" id="RU003476"/>
    </source>
</evidence>
<name>A0ABR8WVA8_9MICO</name>
<proteinExistence type="inferred from homology"/>
<dbReference type="Proteomes" id="UP000651517">
    <property type="component" value="Unassembled WGS sequence"/>
</dbReference>
<accession>A0ABR8WVA8</accession>
<feature type="domain" description="Nudix hydrolase" evidence="5">
    <location>
        <begin position="12"/>
        <end position="140"/>
    </location>
</feature>
<comment type="caution">
    <text evidence="6">The sequence shown here is derived from an EMBL/GenBank/DDBJ whole genome shotgun (WGS) entry which is preliminary data.</text>
</comment>
<dbReference type="CDD" id="cd04673">
    <property type="entry name" value="NUDIX_ADPRase"/>
    <property type="match status" value="1"/>
</dbReference>
<sequence length="143" mass="14940">MVTSAHAASASEVVPAAGAVVADGCGRVLLVKRGLQPHRGRWSVPGGTVEPGETWQQAAAREVFEETGLQVAIGPQLWCVDVPAGGNRVYRIRDFAATVTGGQLRAGDDAADVRWVTAAALAQLPLTPDLDRLLHDSGVFDCA</sequence>
<evidence type="ECO:0000313" key="7">
    <source>
        <dbReference type="Proteomes" id="UP000651517"/>
    </source>
</evidence>
<gene>
    <name evidence="6" type="ORF">H9634_08900</name>
</gene>
<keyword evidence="7" id="KW-1185">Reference proteome</keyword>
<dbReference type="InterPro" id="IPR020084">
    <property type="entry name" value="NUDIX_hydrolase_CS"/>
</dbReference>
<reference evidence="6 7" key="1">
    <citation type="submission" date="2020-08" db="EMBL/GenBank/DDBJ databases">
        <title>A Genomic Blueprint of the Chicken Gut Microbiome.</title>
        <authorList>
            <person name="Gilroy R."/>
            <person name="Ravi A."/>
            <person name="Getino M."/>
            <person name="Pursley I."/>
            <person name="Horton D.L."/>
            <person name="Alikhan N.-F."/>
            <person name="Baker D."/>
            <person name="Gharbi K."/>
            <person name="Hall N."/>
            <person name="Watson M."/>
            <person name="Adriaenssens E.M."/>
            <person name="Foster-Nyarko E."/>
            <person name="Jarju S."/>
            <person name="Secka A."/>
            <person name="Antonio M."/>
            <person name="Oren A."/>
            <person name="Chaudhuri R."/>
            <person name="La Ragione R.M."/>
            <person name="Hildebrand F."/>
            <person name="Pallen M.J."/>
        </authorList>
    </citation>
    <scope>NUCLEOTIDE SEQUENCE [LARGE SCALE GENOMIC DNA]</scope>
    <source>
        <strain evidence="6 7">Re57</strain>
    </source>
</reference>
<dbReference type="PANTHER" id="PTHR43046:SF14">
    <property type="entry name" value="MUTT_NUDIX FAMILY PROTEIN"/>
    <property type="match status" value="1"/>
</dbReference>
<dbReference type="PRINTS" id="PR00502">
    <property type="entry name" value="NUDIXFAMILY"/>
</dbReference>
<organism evidence="6 7">
    <name type="scientific">Brevibacterium gallinarum</name>
    <dbReference type="NCBI Taxonomy" id="2762220"/>
    <lineage>
        <taxon>Bacteria</taxon>
        <taxon>Bacillati</taxon>
        <taxon>Actinomycetota</taxon>
        <taxon>Actinomycetes</taxon>
        <taxon>Micrococcales</taxon>
        <taxon>Brevibacteriaceae</taxon>
        <taxon>Brevibacterium</taxon>
    </lineage>
</organism>
<dbReference type="EMBL" id="JACSPY010000007">
    <property type="protein sequence ID" value="MBD8020898.1"/>
    <property type="molecule type" value="Genomic_DNA"/>
</dbReference>
<comment type="cofactor">
    <cofactor evidence="1">
        <name>Mg(2+)</name>
        <dbReference type="ChEBI" id="CHEBI:18420"/>
    </cofactor>
</comment>
<dbReference type="Pfam" id="PF00293">
    <property type="entry name" value="NUDIX"/>
    <property type="match status" value="1"/>
</dbReference>
<evidence type="ECO:0000256" key="1">
    <source>
        <dbReference type="ARBA" id="ARBA00001946"/>
    </source>
</evidence>
<dbReference type="Gene3D" id="3.90.79.10">
    <property type="entry name" value="Nucleoside Triphosphate Pyrophosphohydrolase"/>
    <property type="match status" value="1"/>
</dbReference>
<evidence type="ECO:0000256" key="3">
    <source>
        <dbReference type="ARBA" id="ARBA00022801"/>
    </source>
</evidence>
<protein>
    <submittedName>
        <fullName evidence="6">NUDIX domain-containing protein</fullName>
    </submittedName>
</protein>
<dbReference type="InterPro" id="IPR020476">
    <property type="entry name" value="Nudix_hydrolase"/>
</dbReference>
<dbReference type="InterPro" id="IPR015797">
    <property type="entry name" value="NUDIX_hydrolase-like_dom_sf"/>
</dbReference>
<dbReference type="SUPFAM" id="SSF55811">
    <property type="entry name" value="Nudix"/>
    <property type="match status" value="1"/>
</dbReference>
<dbReference type="PROSITE" id="PS00893">
    <property type="entry name" value="NUDIX_BOX"/>
    <property type="match status" value="1"/>
</dbReference>